<evidence type="ECO:0000313" key="1">
    <source>
        <dbReference type="EMBL" id="CAG7825126.1"/>
    </source>
</evidence>
<reference evidence="1" key="1">
    <citation type="submission" date="2021-06" db="EMBL/GenBank/DDBJ databases">
        <authorList>
            <person name="Hodson N. C."/>
            <person name="Mongue J. A."/>
            <person name="Jaron S. K."/>
        </authorList>
    </citation>
    <scope>NUCLEOTIDE SEQUENCE</scope>
</reference>
<protein>
    <submittedName>
        <fullName evidence="1">Uncharacterized protein</fullName>
    </submittedName>
</protein>
<keyword evidence="2" id="KW-1185">Reference proteome</keyword>
<gene>
    <name evidence="1" type="ORF">AFUS01_LOCUS35250</name>
</gene>
<name>A0A8J2L2U7_9HEXA</name>
<dbReference type="Proteomes" id="UP000708208">
    <property type="component" value="Unassembled WGS sequence"/>
</dbReference>
<comment type="caution">
    <text evidence="1">The sequence shown here is derived from an EMBL/GenBank/DDBJ whole genome shotgun (WGS) entry which is preliminary data.</text>
</comment>
<dbReference type="OrthoDB" id="10265310at2759"/>
<dbReference type="InterPro" id="IPR003226">
    <property type="entry name" value="MYG1_exonuclease"/>
</dbReference>
<dbReference type="EMBL" id="CAJVCH010535124">
    <property type="protein sequence ID" value="CAG7825126.1"/>
    <property type="molecule type" value="Genomic_DNA"/>
</dbReference>
<proteinExistence type="predicted"/>
<evidence type="ECO:0000313" key="2">
    <source>
        <dbReference type="Proteomes" id="UP000708208"/>
    </source>
</evidence>
<sequence>MHPGAEVATAQDPSVVANGNIVYDVGVVFDPGTQRFDHHQATYFETFSAKESYGLVVGKAYSEFFQHADLYIDNGYDIHGEMRRVTQMRQVEAAKLVPRQRVRPGLQHNVTRLVRLDDLAYYWLENVEVALVVNPIIDRHVHRVALPFGQANVGNDSRSGEVVAVLVEGECHHHARSLESVLGAICHHNDGLRHP</sequence>
<organism evidence="1 2">
    <name type="scientific">Allacma fusca</name>
    <dbReference type="NCBI Taxonomy" id="39272"/>
    <lineage>
        <taxon>Eukaryota</taxon>
        <taxon>Metazoa</taxon>
        <taxon>Ecdysozoa</taxon>
        <taxon>Arthropoda</taxon>
        <taxon>Hexapoda</taxon>
        <taxon>Collembola</taxon>
        <taxon>Symphypleona</taxon>
        <taxon>Sminthuridae</taxon>
        <taxon>Allacma</taxon>
    </lineage>
</organism>
<dbReference type="AlphaFoldDB" id="A0A8J2L2U7"/>
<accession>A0A8J2L2U7</accession>
<dbReference type="Pfam" id="PF03690">
    <property type="entry name" value="MYG1_exonuc"/>
    <property type="match status" value="1"/>
</dbReference>